<gene>
    <name evidence="6" type="ORF">FCN18_16695</name>
</gene>
<dbReference type="PROSITE" id="PS51078">
    <property type="entry name" value="ICLR_ED"/>
    <property type="match status" value="1"/>
</dbReference>
<dbReference type="InterPro" id="IPR005471">
    <property type="entry name" value="Tscrpt_reg_IclR_N"/>
</dbReference>
<evidence type="ECO:0000256" key="1">
    <source>
        <dbReference type="ARBA" id="ARBA00023015"/>
    </source>
</evidence>
<dbReference type="Pfam" id="PF09339">
    <property type="entry name" value="HTH_IclR"/>
    <property type="match status" value="1"/>
</dbReference>
<dbReference type="Proteomes" id="UP000309992">
    <property type="component" value="Unassembled WGS sequence"/>
</dbReference>
<dbReference type="SUPFAM" id="SSF55781">
    <property type="entry name" value="GAF domain-like"/>
    <property type="match status" value="1"/>
</dbReference>
<reference evidence="6 7" key="1">
    <citation type="journal article" date="2015" name="Antonie Van Leeuwenhoek">
        <title>Prauserella endophytica sp. nov., an endophytic actinobacterium isolated from Tamarix taklamakanensis.</title>
        <authorList>
            <person name="Liu J.M."/>
            <person name="Habden X."/>
            <person name="Guo L."/>
            <person name="Tuo L."/>
            <person name="Jiang Z.K."/>
            <person name="Liu S.W."/>
            <person name="Liu X.F."/>
            <person name="Chen L."/>
            <person name="Li R.F."/>
            <person name="Zhang Y.Q."/>
            <person name="Sun C.H."/>
        </authorList>
    </citation>
    <scope>NUCLEOTIDE SEQUENCE [LARGE SCALE GENOMIC DNA]</scope>
    <source>
        <strain evidence="6 7">CGMCC 4.7182</strain>
    </source>
</reference>
<dbReference type="Pfam" id="PF01614">
    <property type="entry name" value="IclR_C"/>
    <property type="match status" value="1"/>
</dbReference>
<feature type="domain" description="HTH iclR-type" evidence="4">
    <location>
        <begin position="10"/>
        <end position="72"/>
    </location>
</feature>
<keyword evidence="7" id="KW-1185">Reference proteome</keyword>
<keyword evidence="2" id="KW-0238">DNA-binding</keyword>
<keyword evidence="1" id="KW-0805">Transcription regulation</keyword>
<evidence type="ECO:0000259" key="5">
    <source>
        <dbReference type="PROSITE" id="PS51078"/>
    </source>
</evidence>
<name>A0ABY2S410_9PSEU</name>
<dbReference type="InterPro" id="IPR036390">
    <property type="entry name" value="WH_DNA-bd_sf"/>
</dbReference>
<evidence type="ECO:0000256" key="3">
    <source>
        <dbReference type="ARBA" id="ARBA00023163"/>
    </source>
</evidence>
<evidence type="ECO:0000313" key="7">
    <source>
        <dbReference type="Proteomes" id="UP000309992"/>
    </source>
</evidence>
<keyword evidence="3" id="KW-0804">Transcription</keyword>
<feature type="domain" description="IclR-ED" evidence="5">
    <location>
        <begin position="73"/>
        <end position="257"/>
    </location>
</feature>
<protein>
    <submittedName>
        <fullName evidence="6">IclR family transcriptional regulator</fullName>
    </submittedName>
</protein>
<proteinExistence type="predicted"/>
<dbReference type="Gene3D" id="3.30.450.40">
    <property type="match status" value="1"/>
</dbReference>
<organism evidence="6 7">
    <name type="scientific">Prauserella endophytica</name>
    <dbReference type="NCBI Taxonomy" id="1592324"/>
    <lineage>
        <taxon>Bacteria</taxon>
        <taxon>Bacillati</taxon>
        <taxon>Actinomycetota</taxon>
        <taxon>Actinomycetes</taxon>
        <taxon>Pseudonocardiales</taxon>
        <taxon>Pseudonocardiaceae</taxon>
        <taxon>Prauserella</taxon>
        <taxon>Prauserella coralliicola group</taxon>
    </lineage>
</organism>
<dbReference type="EMBL" id="SWMS01000008">
    <property type="protein sequence ID" value="TKG70525.1"/>
    <property type="molecule type" value="Genomic_DNA"/>
</dbReference>
<dbReference type="InterPro" id="IPR036388">
    <property type="entry name" value="WH-like_DNA-bd_sf"/>
</dbReference>
<evidence type="ECO:0000256" key="2">
    <source>
        <dbReference type="ARBA" id="ARBA00023125"/>
    </source>
</evidence>
<dbReference type="SUPFAM" id="SSF46785">
    <property type="entry name" value="Winged helix' DNA-binding domain"/>
    <property type="match status" value="1"/>
</dbReference>
<comment type="caution">
    <text evidence="6">The sequence shown here is derived from an EMBL/GenBank/DDBJ whole genome shotgun (WGS) entry which is preliminary data.</text>
</comment>
<evidence type="ECO:0000259" key="4">
    <source>
        <dbReference type="PROSITE" id="PS51077"/>
    </source>
</evidence>
<dbReference type="InterPro" id="IPR014757">
    <property type="entry name" value="Tscrpt_reg_IclR_C"/>
</dbReference>
<dbReference type="InterPro" id="IPR029016">
    <property type="entry name" value="GAF-like_dom_sf"/>
</dbReference>
<sequence>MVKVKTGETMRSASRLLQVLSAFTLDAPAKTIAEISRELELSASTVRRLMLTLEEHGFVRVDAESGRYRLHHEVVRLGAVAAQTSSLIDVAGPVMERLRDKTEETTQLAVRSGVDVVFVGTRDGPLGLRIFHPVGWRHPTYLGSAPGKVLLASLPDDELTELLPEGPWPGHTSRTVVSPEAFIDSLGPVRERGYAINDGETEQGVWAVAAPIRDHTGAVVAALNLPCPAARVPASRRMELITVTVEAADEISAALRFRPES</sequence>
<dbReference type="SMART" id="SM00346">
    <property type="entry name" value="HTH_ICLR"/>
    <property type="match status" value="1"/>
</dbReference>
<dbReference type="InterPro" id="IPR050707">
    <property type="entry name" value="HTH_MetabolicPath_Reg"/>
</dbReference>
<dbReference type="PROSITE" id="PS51077">
    <property type="entry name" value="HTH_ICLR"/>
    <property type="match status" value="1"/>
</dbReference>
<dbReference type="PANTHER" id="PTHR30136:SF35">
    <property type="entry name" value="HTH-TYPE TRANSCRIPTIONAL REGULATOR RV1719"/>
    <property type="match status" value="1"/>
</dbReference>
<dbReference type="Gene3D" id="1.10.10.10">
    <property type="entry name" value="Winged helix-like DNA-binding domain superfamily/Winged helix DNA-binding domain"/>
    <property type="match status" value="1"/>
</dbReference>
<evidence type="ECO:0000313" key="6">
    <source>
        <dbReference type="EMBL" id="TKG70525.1"/>
    </source>
</evidence>
<dbReference type="PANTHER" id="PTHR30136">
    <property type="entry name" value="HELIX-TURN-HELIX TRANSCRIPTIONAL REGULATOR, ICLR FAMILY"/>
    <property type="match status" value="1"/>
</dbReference>
<accession>A0ABY2S410</accession>